<dbReference type="GeneID" id="78317588"/>
<dbReference type="InterPro" id="IPR037198">
    <property type="entry name" value="MutL_C_sf"/>
</dbReference>
<sequence>MSTAHPVRMLNAEVARKIAAGEVIDRPNAIVRELMDNAIDSGADSVTVEINGGGIDKVRIVDNGCGMTKDDLQTCARPHSTSKIATETDLLNLTTLGFRGEALSSIAAVCRLSITSGGWKMRASVTEDHIIEQTAVLDGTIVQAEGLFENFPARRVFLKRPASEGILCKNTFVEKTLPCPEKSFRFVSDGTIKLDLPAGQTLTERFVKAMELKESPELFYELSARSDSSDAPDWSFKIVIGEPGVFRPNKKDIYIFVNGRRITEYSLVQAIEYGGQGYFPNGSFPVAAAFIQINPALVDFNIHPAKREVRFKDISALHHGISTTVKQFFSDYTNKTMKASLNQPSKEFGSQALFSRTNGSSSPADLAELALSDDEPDTPGKLHNPAAQNSFQKKTGISDTYSGTGAGNRSRFFEPRPFSEKYTIFHGQSSVIPETVAAADSYAKSAVFQAEAPQKKNVSARTQKVIEIADRAIAAYNKGIPQNETEDGAASQEKTTQTEKDASFTQKNIFSETKPSFPAQDDAASGNAANAAGNASKSAFNAETNGFHFLGSALGTFIIVEKGAALYIIDKHAAHERALFDSIMKNQSKRQHLLIPYVIETKDEKEDDYLESIQDELSKIGFECRNTGGGKWEFTTLQERWSGSELDLEHDLLDKKVAPKDLIYSIAAMTACKAAVKDGWILDDNAAEEIARNALELEDPHCPHGRPVYTVITREQLFSLVRRT</sequence>
<dbReference type="PROSITE" id="PS00058">
    <property type="entry name" value="DNA_MISMATCH_REPAIR_1"/>
    <property type="match status" value="1"/>
</dbReference>
<organism evidence="8 9">
    <name type="scientific">Treponema porcinum</name>
    <dbReference type="NCBI Taxonomy" id="261392"/>
    <lineage>
        <taxon>Bacteria</taxon>
        <taxon>Pseudomonadati</taxon>
        <taxon>Spirochaetota</taxon>
        <taxon>Spirochaetia</taxon>
        <taxon>Spirochaetales</taxon>
        <taxon>Treponemataceae</taxon>
        <taxon>Treponema</taxon>
    </lineage>
</organism>
<gene>
    <name evidence="8" type="ORF">SAMN02745149_01568</name>
</gene>
<dbReference type="InterPro" id="IPR013507">
    <property type="entry name" value="DNA_mismatch_S5_2-like"/>
</dbReference>
<dbReference type="InterPro" id="IPR002099">
    <property type="entry name" value="MutL/Mlh/PMS"/>
</dbReference>
<evidence type="ECO:0000313" key="8">
    <source>
        <dbReference type="EMBL" id="SJZ53145.1"/>
    </source>
</evidence>
<feature type="compositionally biased region" description="Polar residues" evidence="5">
    <location>
        <begin position="386"/>
        <end position="403"/>
    </location>
</feature>
<dbReference type="FunFam" id="3.30.565.10:FF:000003">
    <property type="entry name" value="DNA mismatch repair endonuclease MutL"/>
    <property type="match status" value="1"/>
</dbReference>
<dbReference type="Pfam" id="PF01119">
    <property type="entry name" value="DNA_mis_repair"/>
    <property type="match status" value="1"/>
</dbReference>
<dbReference type="Gene3D" id="3.30.1540.20">
    <property type="entry name" value="MutL, C-terminal domain, dimerisation subdomain"/>
    <property type="match status" value="1"/>
</dbReference>
<dbReference type="CDD" id="cd16926">
    <property type="entry name" value="HATPase_MutL-MLH-PMS-like"/>
    <property type="match status" value="1"/>
</dbReference>
<dbReference type="GO" id="GO:0016887">
    <property type="term" value="F:ATP hydrolysis activity"/>
    <property type="evidence" value="ECO:0007669"/>
    <property type="project" value="InterPro"/>
</dbReference>
<dbReference type="SMART" id="SM00853">
    <property type="entry name" value="MutL_C"/>
    <property type="match status" value="1"/>
</dbReference>
<evidence type="ECO:0000259" key="6">
    <source>
        <dbReference type="SMART" id="SM00853"/>
    </source>
</evidence>
<feature type="region of interest" description="Disordered" evidence="5">
    <location>
        <begin position="372"/>
        <end position="412"/>
    </location>
</feature>
<dbReference type="InterPro" id="IPR014762">
    <property type="entry name" value="DNA_mismatch_repair_CS"/>
</dbReference>
<dbReference type="SUPFAM" id="SSF118116">
    <property type="entry name" value="DNA mismatch repair protein MutL"/>
    <property type="match status" value="1"/>
</dbReference>
<dbReference type="STRING" id="261392.SAMN02745149_01568"/>
<dbReference type="InterPro" id="IPR042120">
    <property type="entry name" value="MutL_C_dimsub"/>
</dbReference>
<dbReference type="GO" id="GO:0032300">
    <property type="term" value="C:mismatch repair complex"/>
    <property type="evidence" value="ECO:0007669"/>
    <property type="project" value="InterPro"/>
</dbReference>
<dbReference type="GO" id="GO:0030983">
    <property type="term" value="F:mismatched DNA binding"/>
    <property type="evidence" value="ECO:0007669"/>
    <property type="project" value="InterPro"/>
</dbReference>
<evidence type="ECO:0000313" key="9">
    <source>
        <dbReference type="Proteomes" id="UP000190423"/>
    </source>
</evidence>
<dbReference type="InterPro" id="IPR038973">
    <property type="entry name" value="MutL/Mlh/Pms-like"/>
</dbReference>
<feature type="domain" description="DNA mismatch repair protein S5" evidence="7">
    <location>
        <begin position="198"/>
        <end position="330"/>
    </location>
</feature>
<dbReference type="Pfam" id="PF13589">
    <property type="entry name" value="HATPase_c_3"/>
    <property type="match status" value="1"/>
</dbReference>
<dbReference type="GO" id="GO:0005524">
    <property type="term" value="F:ATP binding"/>
    <property type="evidence" value="ECO:0007669"/>
    <property type="project" value="InterPro"/>
</dbReference>
<dbReference type="NCBIfam" id="TIGR00585">
    <property type="entry name" value="mutl"/>
    <property type="match status" value="1"/>
</dbReference>
<dbReference type="Gene3D" id="3.30.565.10">
    <property type="entry name" value="Histidine kinase-like ATPase, C-terminal domain"/>
    <property type="match status" value="1"/>
</dbReference>
<dbReference type="PANTHER" id="PTHR10073:SF12">
    <property type="entry name" value="DNA MISMATCH REPAIR PROTEIN MLH1"/>
    <property type="match status" value="1"/>
</dbReference>
<dbReference type="Gene3D" id="3.30.230.10">
    <property type="match status" value="1"/>
</dbReference>
<dbReference type="InterPro" id="IPR020568">
    <property type="entry name" value="Ribosomal_Su5_D2-typ_SF"/>
</dbReference>
<dbReference type="Pfam" id="PF08676">
    <property type="entry name" value="MutL_C"/>
    <property type="match status" value="1"/>
</dbReference>
<dbReference type="GO" id="GO:0006298">
    <property type="term" value="P:mismatch repair"/>
    <property type="evidence" value="ECO:0007669"/>
    <property type="project" value="InterPro"/>
</dbReference>
<keyword evidence="3" id="KW-0227">DNA damage</keyword>
<evidence type="ECO:0000256" key="3">
    <source>
        <dbReference type="ARBA" id="ARBA00022763"/>
    </source>
</evidence>
<keyword evidence="9" id="KW-1185">Reference proteome</keyword>
<dbReference type="GO" id="GO:0140664">
    <property type="term" value="F:ATP-dependent DNA damage sensor activity"/>
    <property type="evidence" value="ECO:0007669"/>
    <property type="project" value="InterPro"/>
</dbReference>
<dbReference type="AlphaFoldDB" id="A0A1T4LEH8"/>
<comment type="similarity">
    <text evidence="1">Belongs to the DNA mismatch repair MutL/HexB family.</text>
</comment>
<evidence type="ECO:0000256" key="5">
    <source>
        <dbReference type="SAM" id="MobiDB-lite"/>
    </source>
</evidence>
<dbReference type="CDD" id="cd00782">
    <property type="entry name" value="MutL_Trans"/>
    <property type="match status" value="1"/>
</dbReference>
<dbReference type="EMBL" id="FUWG01000011">
    <property type="protein sequence ID" value="SJZ53145.1"/>
    <property type="molecule type" value="Genomic_DNA"/>
</dbReference>
<keyword evidence="4" id="KW-0234">DNA repair</keyword>
<dbReference type="Proteomes" id="UP000190423">
    <property type="component" value="Unassembled WGS sequence"/>
</dbReference>
<dbReference type="InterPro" id="IPR036890">
    <property type="entry name" value="HATPase_C_sf"/>
</dbReference>
<proteinExistence type="inferred from homology"/>
<dbReference type="InterPro" id="IPR042121">
    <property type="entry name" value="MutL_C_regsub"/>
</dbReference>
<name>A0A1T4LEH8_TREPO</name>
<dbReference type="InterPro" id="IPR014721">
    <property type="entry name" value="Ribsml_uS5_D2-typ_fold_subgr"/>
</dbReference>
<evidence type="ECO:0000256" key="1">
    <source>
        <dbReference type="ARBA" id="ARBA00006082"/>
    </source>
</evidence>
<evidence type="ECO:0000256" key="2">
    <source>
        <dbReference type="ARBA" id="ARBA00021975"/>
    </source>
</evidence>
<dbReference type="Gene3D" id="3.30.1370.100">
    <property type="entry name" value="MutL, C-terminal domain, regulatory subdomain"/>
    <property type="match status" value="1"/>
</dbReference>
<dbReference type="PANTHER" id="PTHR10073">
    <property type="entry name" value="DNA MISMATCH REPAIR PROTEIN MLH, PMS, MUTL"/>
    <property type="match status" value="1"/>
</dbReference>
<feature type="region of interest" description="Disordered" evidence="5">
    <location>
        <begin position="479"/>
        <end position="507"/>
    </location>
</feature>
<reference evidence="8 9" key="1">
    <citation type="submission" date="2017-02" db="EMBL/GenBank/DDBJ databases">
        <authorList>
            <person name="Peterson S.W."/>
        </authorList>
    </citation>
    <scope>NUCLEOTIDE SEQUENCE [LARGE SCALE GENOMIC DNA]</scope>
    <source>
        <strain evidence="8 9">ATCC BAA-908</strain>
    </source>
</reference>
<dbReference type="SUPFAM" id="SSF55874">
    <property type="entry name" value="ATPase domain of HSP90 chaperone/DNA topoisomerase II/histidine kinase"/>
    <property type="match status" value="1"/>
</dbReference>
<dbReference type="RefSeq" id="WP_078933475.1">
    <property type="nucleotide sequence ID" value="NZ_FUWG01000011.1"/>
</dbReference>
<protein>
    <recommendedName>
        <fullName evidence="2">DNA mismatch repair protein MutL</fullName>
    </recommendedName>
</protein>
<evidence type="ECO:0000256" key="4">
    <source>
        <dbReference type="ARBA" id="ARBA00023204"/>
    </source>
</evidence>
<evidence type="ECO:0000259" key="7">
    <source>
        <dbReference type="SMART" id="SM01340"/>
    </source>
</evidence>
<feature type="domain" description="MutL C-terminal dimerisation" evidence="6">
    <location>
        <begin position="549"/>
        <end position="682"/>
    </location>
</feature>
<accession>A0A1T4LEH8</accession>
<dbReference type="SMART" id="SM01340">
    <property type="entry name" value="DNA_mis_repair"/>
    <property type="match status" value="1"/>
</dbReference>
<dbReference type="SUPFAM" id="SSF54211">
    <property type="entry name" value="Ribosomal protein S5 domain 2-like"/>
    <property type="match status" value="1"/>
</dbReference>
<dbReference type="InterPro" id="IPR014790">
    <property type="entry name" value="MutL_C"/>
</dbReference>